<gene>
    <name evidence="1" type="ORF">DLJ53_33795</name>
</gene>
<proteinExistence type="predicted"/>
<dbReference type="AlphaFoldDB" id="A0A8B2NCF3"/>
<dbReference type="RefSeq" id="WP_111352729.1">
    <property type="nucleotide sequence ID" value="NZ_QHHQ01000020.1"/>
</dbReference>
<organism evidence="1 2">
    <name type="scientific">Acuticoccus sediminis</name>
    <dbReference type="NCBI Taxonomy" id="2184697"/>
    <lineage>
        <taxon>Bacteria</taxon>
        <taxon>Pseudomonadati</taxon>
        <taxon>Pseudomonadota</taxon>
        <taxon>Alphaproteobacteria</taxon>
        <taxon>Hyphomicrobiales</taxon>
        <taxon>Amorphaceae</taxon>
        <taxon>Acuticoccus</taxon>
    </lineage>
</organism>
<accession>A0A8B2NCF3</accession>
<keyword evidence="2" id="KW-1185">Reference proteome</keyword>
<reference evidence="1 2" key="1">
    <citation type="submission" date="2018-05" db="EMBL/GenBank/DDBJ databases">
        <title>Acuticoccus sediminis sp. nov., isolated from deep-sea sediment of Indian Ocean.</title>
        <authorList>
            <person name="Liu X."/>
            <person name="Lai Q."/>
            <person name="Du Y."/>
            <person name="Sun F."/>
            <person name="Zhang X."/>
            <person name="Wang S."/>
            <person name="Shao Z."/>
        </authorList>
    </citation>
    <scope>NUCLEOTIDE SEQUENCE [LARGE SCALE GENOMIC DNA]</scope>
    <source>
        <strain evidence="1 2">PTG4-2</strain>
    </source>
</reference>
<dbReference type="EMBL" id="QHHQ01000020">
    <property type="protein sequence ID" value="RAH95886.1"/>
    <property type="molecule type" value="Genomic_DNA"/>
</dbReference>
<evidence type="ECO:0000313" key="1">
    <source>
        <dbReference type="EMBL" id="RAH95886.1"/>
    </source>
</evidence>
<evidence type="ECO:0000313" key="2">
    <source>
        <dbReference type="Proteomes" id="UP000249590"/>
    </source>
</evidence>
<sequence length="97" mass="10758">MSGDRRTDPADVMTEEDFGLPTDIFVSRRANSKRGGLHYHRFATAAEAIEFALENYSSARPDDLVMSVDDKRFNLAAVKVMHRRARTLAILADAGSS</sequence>
<dbReference type="OrthoDB" id="8445391at2"/>
<comment type="caution">
    <text evidence="1">The sequence shown here is derived from an EMBL/GenBank/DDBJ whole genome shotgun (WGS) entry which is preliminary data.</text>
</comment>
<name>A0A8B2NCF3_9HYPH</name>
<dbReference type="Proteomes" id="UP000249590">
    <property type="component" value="Unassembled WGS sequence"/>
</dbReference>
<protein>
    <submittedName>
        <fullName evidence="1">Uncharacterized protein</fullName>
    </submittedName>
</protein>